<dbReference type="Proteomes" id="UP000735302">
    <property type="component" value="Unassembled WGS sequence"/>
</dbReference>
<evidence type="ECO:0000313" key="2">
    <source>
        <dbReference type="Proteomes" id="UP000735302"/>
    </source>
</evidence>
<keyword evidence="1" id="KW-0347">Helicase</keyword>
<sequence length="354" mass="40685">MRTLLLVHRCLDKAWDSLYFYSSTFYSLFEVTLNGILCRELAQESEGTIKYVVDAPDRGRKRCEQRPYGVATLLCYLELHLPLWLEMFNPVYSLCTVRCYGGPAQLQAIAKKCPPVAVAIARQKLEGKSFCKSSELEFKVVDVCDSMGWDSRLVKRELRALQWTSGPDGFSKSGVLVEFSDLSFHFRSRGDLTSDQMDDVLDFLNLRARRQEQTELAQLDMLSQALVRVSHKNYWMCCDEADRARSNTLKRDLEAFFDREHTGGENIREQQVIMAEPDTGALSQLHFDIRQFISLYGQDHILTGRSIARVFHGIGSPNFPAETWGRVRRFWRAHLHVAFPVIIREATKIVVAMR</sequence>
<proteinExistence type="predicted"/>
<reference evidence="1 2" key="1">
    <citation type="journal article" date="2021" name="Elife">
        <title>Chloroplast acquisition without the gene transfer in kleptoplastic sea slugs, Plakobranchus ocellatus.</title>
        <authorList>
            <person name="Maeda T."/>
            <person name="Takahashi S."/>
            <person name="Yoshida T."/>
            <person name="Shimamura S."/>
            <person name="Takaki Y."/>
            <person name="Nagai Y."/>
            <person name="Toyoda A."/>
            <person name="Suzuki Y."/>
            <person name="Arimoto A."/>
            <person name="Ishii H."/>
            <person name="Satoh N."/>
            <person name="Nishiyama T."/>
            <person name="Hasebe M."/>
            <person name="Maruyama T."/>
            <person name="Minagawa J."/>
            <person name="Obokata J."/>
            <person name="Shigenobu S."/>
        </authorList>
    </citation>
    <scope>NUCLEOTIDE SEQUENCE [LARGE SCALE GENOMIC DNA]</scope>
</reference>
<keyword evidence="2" id="KW-1185">Reference proteome</keyword>
<organism evidence="1 2">
    <name type="scientific">Plakobranchus ocellatus</name>
    <dbReference type="NCBI Taxonomy" id="259542"/>
    <lineage>
        <taxon>Eukaryota</taxon>
        <taxon>Metazoa</taxon>
        <taxon>Spiralia</taxon>
        <taxon>Lophotrochozoa</taxon>
        <taxon>Mollusca</taxon>
        <taxon>Gastropoda</taxon>
        <taxon>Heterobranchia</taxon>
        <taxon>Euthyneura</taxon>
        <taxon>Panpulmonata</taxon>
        <taxon>Sacoglossa</taxon>
        <taxon>Placobranchoidea</taxon>
        <taxon>Plakobranchidae</taxon>
        <taxon>Plakobranchus</taxon>
    </lineage>
</organism>
<name>A0AAV3XZ36_9GAST</name>
<protein>
    <submittedName>
        <fullName evidence="1">Werner syndrome, recq helicase-like</fullName>
    </submittedName>
</protein>
<gene>
    <name evidence="1" type="ORF">PoB_000170400</name>
</gene>
<dbReference type="AlphaFoldDB" id="A0AAV3XZ36"/>
<accession>A0AAV3XZ36</accession>
<keyword evidence="1" id="KW-0378">Hydrolase</keyword>
<comment type="caution">
    <text evidence="1">The sequence shown here is derived from an EMBL/GenBank/DDBJ whole genome shotgun (WGS) entry which is preliminary data.</text>
</comment>
<dbReference type="GO" id="GO:0004386">
    <property type="term" value="F:helicase activity"/>
    <property type="evidence" value="ECO:0007669"/>
    <property type="project" value="UniProtKB-KW"/>
</dbReference>
<evidence type="ECO:0000313" key="1">
    <source>
        <dbReference type="EMBL" id="GFN75198.1"/>
    </source>
</evidence>
<keyword evidence="1" id="KW-0067">ATP-binding</keyword>
<dbReference type="EMBL" id="BLXT01000255">
    <property type="protein sequence ID" value="GFN75198.1"/>
    <property type="molecule type" value="Genomic_DNA"/>
</dbReference>
<keyword evidence="1" id="KW-0547">Nucleotide-binding</keyword>